<accession>A0A2H3DC15</accession>
<dbReference type="AlphaFoldDB" id="A0A2H3DC15"/>
<keyword evidence="3" id="KW-1185">Reference proteome</keyword>
<name>A0A2H3DC15_ARMGA</name>
<dbReference type="Proteomes" id="UP000217790">
    <property type="component" value="Unassembled WGS sequence"/>
</dbReference>
<keyword evidence="1" id="KW-1133">Transmembrane helix</keyword>
<evidence type="ECO:0000256" key="1">
    <source>
        <dbReference type="SAM" id="Phobius"/>
    </source>
</evidence>
<dbReference type="InParanoid" id="A0A2H3DC15"/>
<proteinExistence type="predicted"/>
<gene>
    <name evidence="2" type="ORF">ARMGADRAFT_1165806</name>
</gene>
<evidence type="ECO:0000313" key="3">
    <source>
        <dbReference type="Proteomes" id="UP000217790"/>
    </source>
</evidence>
<organism evidence="2 3">
    <name type="scientific">Armillaria gallica</name>
    <name type="common">Bulbous honey fungus</name>
    <name type="synonym">Armillaria bulbosa</name>
    <dbReference type="NCBI Taxonomy" id="47427"/>
    <lineage>
        <taxon>Eukaryota</taxon>
        <taxon>Fungi</taxon>
        <taxon>Dikarya</taxon>
        <taxon>Basidiomycota</taxon>
        <taxon>Agaricomycotina</taxon>
        <taxon>Agaricomycetes</taxon>
        <taxon>Agaricomycetidae</taxon>
        <taxon>Agaricales</taxon>
        <taxon>Marasmiineae</taxon>
        <taxon>Physalacriaceae</taxon>
        <taxon>Armillaria</taxon>
    </lineage>
</organism>
<protein>
    <submittedName>
        <fullName evidence="2">Uncharacterized protein</fullName>
    </submittedName>
</protein>
<keyword evidence="1" id="KW-0472">Membrane</keyword>
<keyword evidence="1" id="KW-0812">Transmembrane</keyword>
<dbReference type="OrthoDB" id="2850875at2759"/>
<dbReference type="EMBL" id="KZ293658">
    <property type="protein sequence ID" value="PBK92781.1"/>
    <property type="molecule type" value="Genomic_DNA"/>
</dbReference>
<dbReference type="OMA" id="EYHASKH"/>
<sequence>MSDYDLTGNRSHWADFYHRPDSCKDGSIINRSFIDFLWMTLHCKNPDSYHSAEKFASTAIELIDLVWSPSSWNIFIWPFTHPHITRILYTVDSILDFKQHLGDTCYGLIGDISREIDSGSLTFSASLRNRCKAANLTIERETRRLKSVTRKQDKELNLRTICNIYFHLSRCLLVSCLACFLLVLLTFVASIFFTVSPEIAIRGLSFAYVTGHLVYEEYHASKHLSKVSGTAFLLHHNVLRSIWARRDMGGLFALIGGSKLSDVPHAKKFLEAFEASFMGGHVELWKTRSRVKNLSNYADKVRAMKDQDVYDDATASTLS</sequence>
<feature type="transmembrane region" description="Helical" evidence="1">
    <location>
        <begin position="172"/>
        <end position="195"/>
    </location>
</feature>
<reference evidence="3" key="1">
    <citation type="journal article" date="2017" name="Nat. Ecol. Evol.">
        <title>Genome expansion and lineage-specific genetic innovations in the forest pathogenic fungi Armillaria.</title>
        <authorList>
            <person name="Sipos G."/>
            <person name="Prasanna A.N."/>
            <person name="Walter M.C."/>
            <person name="O'Connor E."/>
            <person name="Balint B."/>
            <person name="Krizsan K."/>
            <person name="Kiss B."/>
            <person name="Hess J."/>
            <person name="Varga T."/>
            <person name="Slot J."/>
            <person name="Riley R."/>
            <person name="Boka B."/>
            <person name="Rigling D."/>
            <person name="Barry K."/>
            <person name="Lee J."/>
            <person name="Mihaltcheva S."/>
            <person name="LaButti K."/>
            <person name="Lipzen A."/>
            <person name="Waldron R."/>
            <person name="Moloney N.M."/>
            <person name="Sperisen C."/>
            <person name="Kredics L."/>
            <person name="Vagvoelgyi C."/>
            <person name="Patrignani A."/>
            <person name="Fitzpatrick D."/>
            <person name="Nagy I."/>
            <person name="Doyle S."/>
            <person name="Anderson J.B."/>
            <person name="Grigoriev I.V."/>
            <person name="Gueldener U."/>
            <person name="Muensterkoetter M."/>
            <person name="Nagy L.G."/>
        </authorList>
    </citation>
    <scope>NUCLEOTIDE SEQUENCE [LARGE SCALE GENOMIC DNA]</scope>
    <source>
        <strain evidence="3">Ar21-2</strain>
    </source>
</reference>
<evidence type="ECO:0000313" key="2">
    <source>
        <dbReference type="EMBL" id="PBK92781.1"/>
    </source>
</evidence>